<keyword evidence="1" id="KW-0479">Metal-binding</keyword>
<sequence>MSSGGYPLAYSAGTSTQSYYQPRRASAGHTPLSYERPLPARSPRRYGSYDEFPPPPRSAPVHRDGYYPRYRDYSRSPSPERRNESTRNSEGASWDRSSNNWQPSSKATWDRRSLTLSPTSSVVSHHRIRSDSVSRIFEPSTAWKKKSSSNANSSPRIPFDKQPGSPSLRSPVVPSQAPSLRRGSGDFFRPGATDQPLPSTQQPTLLTITFTVTFSFSVPLSVPLSSSASFQITLTLTLFLALPILLAFSVPFTLTSKKLGSEAKVKKSNVKPVKVSFYNKSPPPTVVIGIPKPELKSVSVAAAKSVSTPDASDREMSAPIPGIAASPLKSEQLKPDIEEGEIVNEAPSPEPIVVDLPTPDKPVRPTEDIQPLASETEAQTTIAVPATSDLSAVTRETKAASPAPPPPPKRLPLPVPKPVSVVASKPPLSQPSRAPWPRVEFTMEDIPPWSNARSIADALRTVVMTRLLKDPQTRDERVNPILLQNLSLPHEEDAYPDALRSQEELVDVISLQRLYHSTDAPFIAAKPWLMNRFARRQVALSTRLRGLQEEYQTLHAAWRKHCDTLDAQAKPAEPPATEAAPAPTRTTRRSAALGDLVRSDLEMEQIIASLGYDEATDPNQLSTRNLAIIPDMIPFTGQTRYTYDDTNYLVENPHEYYAPCTGIHDWTEQEKEAFLDAFAKTPKQFGIIADQLPNKTAAQCVEYYYLHKKKLIDFRRVVSQFAPKRGRRRAGRQKGNGLLSDIRQHDAEMLGEDDSYVGRRGRRSAAAIEGRKPSARRSAYGVDYTETATPTPEPEPRPKRRRVSAINRNNAYVPDDDDTDSEPKKKRRGRRPGPKASLGDDSPVPTPPSTDHQPTTSFAQASLQWSIEDKALFLTLVKQHGPNFKRIAIAMPDKTTTQVSDYYNSLDVGTLLADALKKGVDEGRLLSGRSTPGTEVSKEPTPVREFKPAEYPQPIYAPVPPPMWSPYPPPVPHRGIPFASPYPYYIQPFPPSAYHPPPLPPPPPQQQAQASSGRK</sequence>
<feature type="region of interest" description="Disordered" evidence="6">
    <location>
        <begin position="375"/>
        <end position="413"/>
    </location>
</feature>
<dbReference type="SMART" id="SM00717">
    <property type="entry name" value="SANT"/>
    <property type="match status" value="2"/>
</dbReference>
<evidence type="ECO:0000256" key="4">
    <source>
        <dbReference type="ARBA" id="ARBA00023125"/>
    </source>
</evidence>
<proteinExistence type="predicted"/>
<dbReference type="GO" id="GO:0003677">
    <property type="term" value="F:DNA binding"/>
    <property type="evidence" value="ECO:0007669"/>
    <property type="project" value="UniProtKB-KW"/>
</dbReference>
<feature type="compositionally biased region" description="Basic residues" evidence="6">
    <location>
        <begin position="824"/>
        <end position="833"/>
    </location>
</feature>
<evidence type="ECO:0000256" key="6">
    <source>
        <dbReference type="SAM" id="MobiDB-lite"/>
    </source>
</evidence>
<dbReference type="AlphaFoldDB" id="A0A8H6WGX4"/>
<dbReference type="PANTHER" id="PTHR13992:SF39">
    <property type="entry name" value="SMRTER, ISOFORM G"/>
    <property type="match status" value="1"/>
</dbReference>
<dbReference type="PANTHER" id="PTHR13992">
    <property type="entry name" value="NUCLEAR RECEPTOR CO-REPRESSOR RELATED NCOR"/>
    <property type="match status" value="1"/>
</dbReference>
<gene>
    <name evidence="8" type="ORF">MIND_00156900</name>
</gene>
<feature type="compositionally biased region" description="Basic and acidic residues" evidence="6">
    <location>
        <begin position="61"/>
        <end position="87"/>
    </location>
</feature>
<reference evidence="8" key="1">
    <citation type="submission" date="2020-05" db="EMBL/GenBank/DDBJ databases">
        <title>Mycena genomes resolve the evolution of fungal bioluminescence.</title>
        <authorList>
            <person name="Tsai I.J."/>
        </authorList>
    </citation>
    <scope>NUCLEOTIDE SEQUENCE</scope>
    <source>
        <strain evidence="8">171206Taipei</strain>
    </source>
</reference>
<feature type="region of interest" description="Disordered" evidence="6">
    <location>
        <begin position="144"/>
        <end position="200"/>
    </location>
</feature>
<dbReference type="RefSeq" id="XP_037226404.1">
    <property type="nucleotide sequence ID" value="XM_037358494.1"/>
</dbReference>
<dbReference type="InterPro" id="IPR017884">
    <property type="entry name" value="SANT_dom"/>
</dbReference>
<feature type="compositionally biased region" description="Low complexity" evidence="6">
    <location>
        <begin position="114"/>
        <end position="123"/>
    </location>
</feature>
<dbReference type="SUPFAM" id="SSF46689">
    <property type="entry name" value="Homeodomain-like"/>
    <property type="match status" value="2"/>
</dbReference>
<keyword evidence="2" id="KW-0863">Zinc-finger</keyword>
<dbReference type="PROSITE" id="PS51293">
    <property type="entry name" value="SANT"/>
    <property type="match status" value="1"/>
</dbReference>
<dbReference type="CDD" id="cd00167">
    <property type="entry name" value="SANT"/>
    <property type="match status" value="2"/>
</dbReference>
<feature type="compositionally biased region" description="Pro residues" evidence="6">
    <location>
        <begin position="993"/>
        <end position="1005"/>
    </location>
</feature>
<evidence type="ECO:0000256" key="5">
    <source>
        <dbReference type="ARBA" id="ARBA00023242"/>
    </source>
</evidence>
<feature type="region of interest" description="Disordered" evidence="6">
    <location>
        <begin position="723"/>
        <end position="746"/>
    </location>
</feature>
<evidence type="ECO:0000313" key="8">
    <source>
        <dbReference type="EMBL" id="KAF7316381.1"/>
    </source>
</evidence>
<evidence type="ECO:0000259" key="7">
    <source>
        <dbReference type="PROSITE" id="PS51293"/>
    </source>
</evidence>
<feature type="region of interest" description="Disordered" evidence="6">
    <location>
        <begin position="1"/>
        <end position="128"/>
    </location>
</feature>
<accession>A0A8H6WGX4</accession>
<dbReference type="Pfam" id="PF00249">
    <property type="entry name" value="Myb_DNA-binding"/>
    <property type="match status" value="2"/>
</dbReference>
<evidence type="ECO:0000256" key="3">
    <source>
        <dbReference type="ARBA" id="ARBA00022833"/>
    </source>
</evidence>
<keyword evidence="5" id="KW-0539">Nucleus</keyword>
<evidence type="ECO:0000256" key="1">
    <source>
        <dbReference type="ARBA" id="ARBA00022723"/>
    </source>
</evidence>
<keyword evidence="4" id="KW-0238">DNA-binding</keyword>
<dbReference type="GeneID" id="59341010"/>
<feature type="region of interest" description="Disordered" evidence="6">
    <location>
        <begin position="760"/>
        <end position="857"/>
    </location>
</feature>
<dbReference type="Proteomes" id="UP000636479">
    <property type="component" value="Unassembled WGS sequence"/>
</dbReference>
<dbReference type="EMBL" id="JACAZF010000001">
    <property type="protein sequence ID" value="KAF7316381.1"/>
    <property type="molecule type" value="Genomic_DNA"/>
</dbReference>
<feature type="compositionally biased region" description="Pro residues" evidence="6">
    <location>
        <begin position="402"/>
        <end position="413"/>
    </location>
</feature>
<feature type="region of interest" description="Disordered" evidence="6">
    <location>
        <begin position="569"/>
        <end position="588"/>
    </location>
</feature>
<feature type="region of interest" description="Disordered" evidence="6">
    <location>
        <begin position="993"/>
        <end position="1015"/>
    </location>
</feature>
<feature type="compositionally biased region" description="Low complexity" evidence="6">
    <location>
        <begin position="1006"/>
        <end position="1015"/>
    </location>
</feature>
<feature type="compositionally biased region" description="Polar residues" evidence="6">
    <location>
        <begin position="88"/>
        <end position="107"/>
    </location>
</feature>
<keyword evidence="8" id="KW-0675">Receptor</keyword>
<dbReference type="GO" id="GO:0008270">
    <property type="term" value="F:zinc ion binding"/>
    <property type="evidence" value="ECO:0007669"/>
    <property type="project" value="UniProtKB-KW"/>
</dbReference>
<dbReference type="Gene3D" id="1.10.10.60">
    <property type="entry name" value="Homeodomain-like"/>
    <property type="match status" value="2"/>
</dbReference>
<keyword evidence="9" id="KW-1185">Reference proteome</keyword>
<dbReference type="FunFam" id="1.10.10.60:FF:000012">
    <property type="entry name" value="Metastasis-associated 1 family, member 3"/>
    <property type="match status" value="1"/>
</dbReference>
<organism evidence="8 9">
    <name type="scientific">Mycena indigotica</name>
    <dbReference type="NCBI Taxonomy" id="2126181"/>
    <lineage>
        <taxon>Eukaryota</taxon>
        <taxon>Fungi</taxon>
        <taxon>Dikarya</taxon>
        <taxon>Basidiomycota</taxon>
        <taxon>Agaricomycotina</taxon>
        <taxon>Agaricomycetes</taxon>
        <taxon>Agaricomycetidae</taxon>
        <taxon>Agaricales</taxon>
        <taxon>Marasmiineae</taxon>
        <taxon>Mycenaceae</taxon>
        <taxon>Mycena</taxon>
    </lineage>
</organism>
<evidence type="ECO:0000256" key="2">
    <source>
        <dbReference type="ARBA" id="ARBA00022771"/>
    </source>
</evidence>
<dbReference type="InterPro" id="IPR051571">
    <property type="entry name" value="N-CoR_corepressor"/>
</dbReference>
<dbReference type="InterPro" id="IPR001005">
    <property type="entry name" value="SANT/Myb"/>
</dbReference>
<evidence type="ECO:0000313" key="9">
    <source>
        <dbReference type="Proteomes" id="UP000636479"/>
    </source>
</evidence>
<name>A0A8H6WGX4_9AGAR</name>
<dbReference type="GO" id="GO:0034967">
    <property type="term" value="C:Set3 complex"/>
    <property type="evidence" value="ECO:0007669"/>
    <property type="project" value="TreeGrafter"/>
</dbReference>
<feature type="domain" description="SANT" evidence="7">
    <location>
        <begin position="661"/>
        <end position="712"/>
    </location>
</feature>
<dbReference type="OrthoDB" id="10258692at2759"/>
<comment type="caution">
    <text evidence="8">The sequence shown here is derived from an EMBL/GenBank/DDBJ whole genome shotgun (WGS) entry which is preliminary data.</text>
</comment>
<keyword evidence="3" id="KW-0862">Zinc</keyword>
<dbReference type="InterPro" id="IPR009057">
    <property type="entry name" value="Homeodomain-like_sf"/>
</dbReference>
<protein>
    <submittedName>
        <fullName evidence="8">Nuclear receptor corepressor 2-like</fullName>
    </submittedName>
</protein>
<dbReference type="GO" id="GO:0006357">
    <property type="term" value="P:regulation of transcription by RNA polymerase II"/>
    <property type="evidence" value="ECO:0007669"/>
    <property type="project" value="TreeGrafter"/>
</dbReference>